<name>A0A4Y2NAQ2_ARAVE</name>
<dbReference type="GO" id="GO:0046872">
    <property type="term" value="F:metal ion binding"/>
    <property type="evidence" value="ECO:0007669"/>
    <property type="project" value="UniProtKB-KW"/>
</dbReference>
<protein>
    <submittedName>
        <fullName evidence="3">Dipeptidyl peptidase 3</fullName>
    </submittedName>
</protein>
<dbReference type="GO" id="GO:0005737">
    <property type="term" value="C:cytoplasm"/>
    <property type="evidence" value="ECO:0007669"/>
    <property type="project" value="TreeGrafter"/>
</dbReference>
<dbReference type="Pfam" id="PF03571">
    <property type="entry name" value="Peptidase_M49"/>
    <property type="match status" value="1"/>
</dbReference>
<keyword evidence="2" id="KW-0378">Hydrolase</keyword>
<organism evidence="3 4">
    <name type="scientific">Araneus ventricosus</name>
    <name type="common">Orbweaver spider</name>
    <name type="synonym">Epeira ventricosa</name>
    <dbReference type="NCBI Taxonomy" id="182803"/>
    <lineage>
        <taxon>Eukaryota</taxon>
        <taxon>Metazoa</taxon>
        <taxon>Ecdysozoa</taxon>
        <taxon>Arthropoda</taxon>
        <taxon>Chelicerata</taxon>
        <taxon>Arachnida</taxon>
        <taxon>Araneae</taxon>
        <taxon>Araneomorphae</taxon>
        <taxon>Entelegynae</taxon>
        <taxon>Araneoidea</taxon>
        <taxon>Araneidae</taxon>
        <taxon>Araneus</taxon>
    </lineage>
</organism>
<evidence type="ECO:0000256" key="2">
    <source>
        <dbReference type="ARBA" id="ARBA00022801"/>
    </source>
</evidence>
<accession>A0A4Y2NAQ2</accession>
<evidence type="ECO:0000313" key="4">
    <source>
        <dbReference type="Proteomes" id="UP000499080"/>
    </source>
</evidence>
<dbReference type="PANTHER" id="PTHR23422:SF11">
    <property type="entry name" value="DIPEPTIDYL PEPTIDASE 3"/>
    <property type="match status" value="1"/>
</dbReference>
<evidence type="ECO:0000256" key="1">
    <source>
        <dbReference type="ARBA" id="ARBA00022723"/>
    </source>
</evidence>
<sequence>MYDPKTGSWLQAHGQAAYVILQVLLKCEGNFVKVEKIKGEDGNPDLLFTMDRNKILSHGKPCIGEFLKKLQLYKSTADIASAKAMFDMYSAVTSEERYPFLEYREIVLARKKPRRILVQANTFLDEDKVILKNYESSPEGLIQSYVERYPDGSIHTILEELWEKDTCHFT</sequence>
<dbReference type="AlphaFoldDB" id="A0A4Y2NAQ2"/>
<dbReference type="InterPro" id="IPR039461">
    <property type="entry name" value="Peptidase_M49"/>
</dbReference>
<dbReference type="PANTHER" id="PTHR23422">
    <property type="entry name" value="DIPEPTIDYL PEPTIDASE III-RELATED"/>
    <property type="match status" value="1"/>
</dbReference>
<gene>
    <name evidence="3" type="primary">dpp3_8</name>
    <name evidence="3" type="ORF">AVEN_116497_1</name>
</gene>
<evidence type="ECO:0000313" key="3">
    <source>
        <dbReference type="EMBL" id="GBN36465.1"/>
    </source>
</evidence>
<reference evidence="3 4" key="1">
    <citation type="journal article" date="2019" name="Sci. Rep.">
        <title>Orb-weaving spider Araneus ventricosus genome elucidates the spidroin gene catalogue.</title>
        <authorList>
            <person name="Kono N."/>
            <person name="Nakamura H."/>
            <person name="Ohtoshi R."/>
            <person name="Moran D.A.P."/>
            <person name="Shinohara A."/>
            <person name="Yoshida Y."/>
            <person name="Fujiwara M."/>
            <person name="Mori M."/>
            <person name="Tomita M."/>
            <person name="Arakawa K."/>
        </authorList>
    </citation>
    <scope>NUCLEOTIDE SEQUENCE [LARGE SCALE GENOMIC DNA]</scope>
</reference>
<proteinExistence type="predicted"/>
<comment type="caution">
    <text evidence="3">The sequence shown here is derived from an EMBL/GenBank/DDBJ whole genome shotgun (WGS) entry which is preliminary data.</text>
</comment>
<dbReference type="EMBL" id="BGPR01008846">
    <property type="protein sequence ID" value="GBN36465.1"/>
    <property type="molecule type" value="Genomic_DNA"/>
</dbReference>
<keyword evidence="4" id="KW-1185">Reference proteome</keyword>
<dbReference type="Proteomes" id="UP000499080">
    <property type="component" value="Unassembled WGS sequence"/>
</dbReference>
<dbReference type="GO" id="GO:0008239">
    <property type="term" value="F:dipeptidyl-peptidase activity"/>
    <property type="evidence" value="ECO:0007669"/>
    <property type="project" value="TreeGrafter"/>
</dbReference>
<dbReference type="OrthoDB" id="4694525at2759"/>
<keyword evidence="1" id="KW-0479">Metal-binding</keyword>